<dbReference type="EMBL" id="MWWT01000005">
    <property type="protein sequence ID" value="OZG54117.1"/>
    <property type="molecule type" value="Genomic_DNA"/>
</dbReference>
<dbReference type="Proteomes" id="UP000243657">
    <property type="component" value="Unassembled WGS sequence"/>
</dbReference>
<reference evidence="1 2" key="1">
    <citation type="journal article" date="2017" name="BMC Genomics">
        <title>Comparative genomic and phylogenomic analyses of the Bifidobacteriaceae family.</title>
        <authorList>
            <person name="Lugli G.A."/>
            <person name="Milani C."/>
            <person name="Turroni F."/>
            <person name="Duranti S."/>
            <person name="Mancabelli L."/>
            <person name="Mangifesta M."/>
            <person name="Ferrario C."/>
            <person name="Modesto M."/>
            <person name="Mattarelli P."/>
            <person name="Jiri K."/>
            <person name="van Sinderen D."/>
            <person name="Ventura M."/>
        </authorList>
    </citation>
    <scope>NUCLEOTIDE SEQUENCE [LARGE SCALE GENOMIC DNA]</scope>
    <source>
        <strain evidence="1 2">DSM 24762</strain>
    </source>
</reference>
<protein>
    <submittedName>
        <fullName evidence="1">Uncharacterized protein</fullName>
    </submittedName>
</protein>
<sequence>MANVKKDTDRVEEFDVTRDDGVDFHIWRNIDTGEQTVTRIEADN</sequence>
<dbReference type="AlphaFoldDB" id="A0A261F4Q4"/>
<gene>
    <name evidence="1" type="ORF">ALMA_0578</name>
</gene>
<accession>A0A261F4Q4</accession>
<evidence type="ECO:0000313" key="1">
    <source>
        <dbReference type="EMBL" id="OZG54117.1"/>
    </source>
</evidence>
<dbReference type="RefSeq" id="WP_143272245.1">
    <property type="nucleotide sequence ID" value="NZ_JBHLWS010000013.1"/>
</dbReference>
<keyword evidence="2" id="KW-1185">Reference proteome</keyword>
<evidence type="ECO:0000313" key="2">
    <source>
        <dbReference type="Proteomes" id="UP000243657"/>
    </source>
</evidence>
<comment type="caution">
    <text evidence="1">The sequence shown here is derived from an EMBL/GenBank/DDBJ whole genome shotgun (WGS) entry which is preliminary data.</text>
</comment>
<organism evidence="1 2">
    <name type="scientific">Alloscardovia macacae</name>
    <dbReference type="NCBI Taxonomy" id="1160091"/>
    <lineage>
        <taxon>Bacteria</taxon>
        <taxon>Bacillati</taxon>
        <taxon>Actinomycetota</taxon>
        <taxon>Actinomycetes</taxon>
        <taxon>Bifidobacteriales</taxon>
        <taxon>Bifidobacteriaceae</taxon>
        <taxon>Alloscardovia</taxon>
    </lineage>
</organism>
<proteinExistence type="predicted"/>
<name>A0A261F4Q4_9BIFI</name>